<keyword evidence="2" id="KW-1185">Reference proteome</keyword>
<dbReference type="EMBL" id="JAHMHQ010000004">
    <property type="protein sequence ID" value="KAK1640613.1"/>
    <property type="molecule type" value="Genomic_DNA"/>
</dbReference>
<dbReference type="RefSeq" id="XP_060449220.1">
    <property type="nucleotide sequence ID" value="XM_060589846.1"/>
</dbReference>
<reference evidence="1" key="1">
    <citation type="submission" date="2021-06" db="EMBL/GenBank/DDBJ databases">
        <title>Comparative genomics, transcriptomics and evolutionary studies reveal genomic signatures of adaptation to plant cell wall in hemibiotrophic fungi.</title>
        <authorList>
            <consortium name="DOE Joint Genome Institute"/>
            <person name="Baroncelli R."/>
            <person name="Diaz J.F."/>
            <person name="Benocci T."/>
            <person name="Peng M."/>
            <person name="Battaglia E."/>
            <person name="Haridas S."/>
            <person name="Andreopoulos W."/>
            <person name="Labutti K."/>
            <person name="Pangilinan J."/>
            <person name="Floch G.L."/>
            <person name="Makela M.R."/>
            <person name="Henrissat B."/>
            <person name="Grigoriev I.V."/>
            <person name="Crouch J.A."/>
            <person name="De Vries R.P."/>
            <person name="Sukno S.A."/>
            <person name="Thon M.R."/>
        </authorList>
    </citation>
    <scope>NUCLEOTIDE SEQUENCE</scope>
    <source>
        <strain evidence="1">CBS 102054</strain>
    </source>
</reference>
<accession>A0AAJ0EIQ2</accession>
<dbReference type="AlphaFoldDB" id="A0AAJ0EIQ2"/>
<dbReference type="Proteomes" id="UP001243989">
    <property type="component" value="Unassembled WGS sequence"/>
</dbReference>
<name>A0AAJ0EIQ2_9PEZI</name>
<dbReference type="GeneID" id="85474708"/>
<sequence length="105" mass="11471">MSGDWGMYTLLCLVTKANSTLARRTADADGPRRGVFGAFRGQGRSLSFFVLFGELCAALETRGKLLPWRGDDAHRKVVAAAALPGDPSKSMYTNLLRPFFCPCLE</sequence>
<protein>
    <submittedName>
        <fullName evidence="1">Uncharacterized protein</fullName>
    </submittedName>
</protein>
<comment type="caution">
    <text evidence="1">The sequence shown here is derived from an EMBL/GenBank/DDBJ whole genome shotgun (WGS) entry which is preliminary data.</text>
</comment>
<proteinExistence type="predicted"/>
<evidence type="ECO:0000313" key="1">
    <source>
        <dbReference type="EMBL" id="KAK1640613.1"/>
    </source>
</evidence>
<gene>
    <name evidence="1" type="ORF">BDP81DRAFT_420392</name>
</gene>
<evidence type="ECO:0000313" key="2">
    <source>
        <dbReference type="Proteomes" id="UP001243989"/>
    </source>
</evidence>
<organism evidence="1 2">
    <name type="scientific">Colletotrichum phormii</name>
    <dbReference type="NCBI Taxonomy" id="359342"/>
    <lineage>
        <taxon>Eukaryota</taxon>
        <taxon>Fungi</taxon>
        <taxon>Dikarya</taxon>
        <taxon>Ascomycota</taxon>
        <taxon>Pezizomycotina</taxon>
        <taxon>Sordariomycetes</taxon>
        <taxon>Hypocreomycetidae</taxon>
        <taxon>Glomerellales</taxon>
        <taxon>Glomerellaceae</taxon>
        <taxon>Colletotrichum</taxon>
        <taxon>Colletotrichum acutatum species complex</taxon>
    </lineage>
</organism>